<dbReference type="InterPro" id="IPR036244">
    <property type="entry name" value="TipA-like_antibiotic-bd"/>
</dbReference>
<gene>
    <name evidence="7" type="primary">tipA</name>
    <name evidence="8" type="ORF">HT99x_015935</name>
    <name evidence="7" type="ORF">HT99x_03157</name>
</gene>
<dbReference type="EMBL" id="LKAJ01000025">
    <property type="protein sequence ID" value="KRG17720.1"/>
    <property type="molecule type" value="Genomic_DNA"/>
</dbReference>
<dbReference type="EMBL" id="LKAJ02000003">
    <property type="protein sequence ID" value="MCS5712929.1"/>
    <property type="molecule type" value="Genomic_DNA"/>
</dbReference>
<evidence type="ECO:0000256" key="4">
    <source>
        <dbReference type="ARBA" id="ARBA00023163"/>
    </source>
</evidence>
<reference evidence="8" key="3">
    <citation type="submission" date="2021-06" db="EMBL/GenBank/DDBJ databases">
        <title>Genomic Description and Analysis of Intracellular Bacteria, Candidatus Berkiella cookevillensis and Candidatus Berkiella aquae.</title>
        <authorList>
            <person name="Kidane D.T."/>
            <person name="Mehari Y.T."/>
            <person name="Rice F.C."/>
            <person name="Arivett B.A."/>
            <person name="Farone A.L."/>
            <person name="Berk S.G."/>
            <person name="Farone M.B."/>
        </authorList>
    </citation>
    <scope>NUCLEOTIDE SEQUENCE</scope>
    <source>
        <strain evidence="8">HT99</strain>
    </source>
</reference>
<dbReference type="PATRIC" id="fig|1590043.3.peg.3212"/>
<keyword evidence="5" id="KW-0175">Coiled coil</keyword>
<evidence type="ECO:0000256" key="2">
    <source>
        <dbReference type="ARBA" id="ARBA00023125"/>
    </source>
</evidence>
<dbReference type="STRING" id="295108.HT99x_03157"/>
<protein>
    <submittedName>
        <fullName evidence="7">HTH-type transcriptional activator TipA</fullName>
    </submittedName>
    <submittedName>
        <fullName evidence="8">MerR family transcriptional regulator</fullName>
    </submittedName>
</protein>
<dbReference type="Proteomes" id="UP000051497">
    <property type="component" value="Unassembled WGS sequence"/>
</dbReference>
<proteinExistence type="predicted"/>
<dbReference type="InterPro" id="IPR047057">
    <property type="entry name" value="MerR_fam"/>
</dbReference>
<dbReference type="SMART" id="SM00422">
    <property type="entry name" value="HTH_MERR"/>
    <property type="match status" value="1"/>
</dbReference>
<dbReference type="OrthoDB" id="9802944at2"/>
<keyword evidence="3" id="KW-0010">Activator</keyword>
<dbReference type="GO" id="GO:0003677">
    <property type="term" value="F:DNA binding"/>
    <property type="evidence" value="ECO:0007669"/>
    <property type="project" value="UniProtKB-KW"/>
</dbReference>
<feature type="coiled-coil region" evidence="5">
    <location>
        <begin position="70"/>
        <end position="114"/>
    </location>
</feature>
<dbReference type="PANTHER" id="PTHR30204">
    <property type="entry name" value="REDOX-CYCLING DRUG-SENSING TRANSCRIPTIONAL ACTIVATOR SOXR"/>
    <property type="match status" value="1"/>
</dbReference>
<feature type="domain" description="HTH merR-type" evidence="6">
    <location>
        <begin position="3"/>
        <end position="72"/>
    </location>
</feature>
<dbReference type="SUPFAM" id="SSF89082">
    <property type="entry name" value="Antibiotic binding domain of TipA-like multidrug resistance regulators"/>
    <property type="match status" value="1"/>
</dbReference>
<sequence>MAKWHPKAFSRLTGVSVRTLHHYDEIGLLIPTVRQPNGYRLYSEGDLLKLQQIIALKFFGFELAQIKNILAKEMDDLTHFQAQMKVLEQQITQMQKAKRSLHRLIAKLESKQRIPWNNIIQLIEGYRMTEEIEKIWGFDMAQQKEYEKFLIAKGYTSQQEIDKGWKKIKDWDKDKWKTIKNDIDDLNKSFVLAIQKNLLPQSPEVQNLVQRHCQWLTQFWIPNKEKYTGLGRMYCDNADFKKYYDAYHPQLAVYLAQAMKIYAERELT</sequence>
<organism evidence="7">
    <name type="scientific">Candidatus Berkiella aquae</name>
    <dbReference type="NCBI Taxonomy" id="295108"/>
    <lineage>
        <taxon>Bacteria</taxon>
        <taxon>Pseudomonadati</taxon>
        <taxon>Pseudomonadota</taxon>
        <taxon>Gammaproteobacteria</taxon>
        <taxon>Candidatus Berkiellales</taxon>
        <taxon>Candidatus Berkiellaceae</taxon>
        <taxon>Candidatus Berkiella</taxon>
    </lineage>
</organism>
<reference evidence="7" key="1">
    <citation type="submission" date="2015-09" db="EMBL/GenBank/DDBJ databases">
        <title>Draft Genome Sequences of Two Novel Amoeba-resistant Intranuclear Bacteria, Candidatus Berkiella cookevillensis and Candidatus Berkiella aquae.</title>
        <authorList>
            <person name="Mehari Y.T."/>
            <person name="Arivett B.A."/>
            <person name="Farone A.L."/>
            <person name="Gunderson J.H."/>
            <person name="Farone M.B."/>
        </authorList>
    </citation>
    <scope>NUCLEOTIDE SEQUENCE [LARGE SCALE GENOMIC DNA]</scope>
    <source>
        <strain evidence="7">HT99</strain>
    </source>
</reference>
<dbReference type="SUPFAM" id="SSF46955">
    <property type="entry name" value="Putative DNA-binding domain"/>
    <property type="match status" value="1"/>
</dbReference>
<keyword evidence="2" id="KW-0238">DNA-binding</keyword>
<evidence type="ECO:0000256" key="3">
    <source>
        <dbReference type="ARBA" id="ARBA00023159"/>
    </source>
</evidence>
<reference evidence="8" key="2">
    <citation type="journal article" date="2016" name="Genome Announc.">
        <title>Draft Genome Sequences of Two Novel Amoeba-Resistant Intranuclear Bacteria, 'Candidatus Berkiella cookevillensis' and 'Candidatus Berkiella aquae'.</title>
        <authorList>
            <person name="Mehari Y.T."/>
            <person name="Arivett B.A."/>
            <person name="Farone A.L."/>
            <person name="Gunderson J.H."/>
            <person name="Farone M.B."/>
        </authorList>
    </citation>
    <scope>NUCLEOTIDE SEQUENCE</scope>
    <source>
        <strain evidence="8">HT99</strain>
    </source>
</reference>
<dbReference type="AlphaFoldDB" id="A0A0Q9YNW0"/>
<dbReference type="RefSeq" id="WP_075067740.1">
    <property type="nucleotide sequence ID" value="NZ_LKAJ02000003.1"/>
</dbReference>
<evidence type="ECO:0000256" key="5">
    <source>
        <dbReference type="SAM" id="Coils"/>
    </source>
</evidence>
<dbReference type="InterPro" id="IPR000551">
    <property type="entry name" value="MerR-type_HTH_dom"/>
</dbReference>
<keyword evidence="1" id="KW-0805">Transcription regulation</keyword>
<keyword evidence="4" id="KW-0804">Transcription</keyword>
<accession>A0A0Q9YNW0</accession>
<keyword evidence="9" id="KW-1185">Reference proteome</keyword>
<dbReference type="Pfam" id="PF13411">
    <property type="entry name" value="MerR_1"/>
    <property type="match status" value="1"/>
</dbReference>
<evidence type="ECO:0000313" key="7">
    <source>
        <dbReference type="EMBL" id="KRG17720.1"/>
    </source>
</evidence>
<dbReference type="Gene3D" id="1.10.1660.10">
    <property type="match status" value="1"/>
</dbReference>
<evidence type="ECO:0000259" key="6">
    <source>
        <dbReference type="PROSITE" id="PS50937"/>
    </source>
</evidence>
<dbReference type="CDD" id="cd01106">
    <property type="entry name" value="HTH_TipAL-Mta"/>
    <property type="match status" value="1"/>
</dbReference>
<evidence type="ECO:0000313" key="9">
    <source>
        <dbReference type="Proteomes" id="UP000051497"/>
    </source>
</evidence>
<name>A0A0Q9YNW0_9GAMM</name>
<dbReference type="Pfam" id="PF07739">
    <property type="entry name" value="TipAS"/>
    <property type="match status" value="1"/>
</dbReference>
<evidence type="ECO:0000256" key="1">
    <source>
        <dbReference type="ARBA" id="ARBA00023015"/>
    </source>
</evidence>
<dbReference type="PROSITE" id="PS50937">
    <property type="entry name" value="HTH_MERR_2"/>
    <property type="match status" value="1"/>
</dbReference>
<dbReference type="InterPro" id="IPR009061">
    <property type="entry name" value="DNA-bd_dom_put_sf"/>
</dbReference>
<dbReference type="Gene3D" id="1.10.490.50">
    <property type="entry name" value="Antibiotic binding domain of TipA-like multidrug resistance regulators"/>
    <property type="match status" value="1"/>
</dbReference>
<evidence type="ECO:0000313" key="8">
    <source>
        <dbReference type="EMBL" id="MCS5712929.1"/>
    </source>
</evidence>
<dbReference type="InterPro" id="IPR012925">
    <property type="entry name" value="TipAS_dom"/>
</dbReference>
<dbReference type="PANTHER" id="PTHR30204:SF90">
    <property type="entry name" value="HTH-TYPE TRANSCRIPTIONAL ACTIVATOR MTA"/>
    <property type="match status" value="1"/>
</dbReference>
<dbReference type="GO" id="GO:0003700">
    <property type="term" value="F:DNA-binding transcription factor activity"/>
    <property type="evidence" value="ECO:0007669"/>
    <property type="project" value="InterPro"/>
</dbReference>
<comment type="caution">
    <text evidence="7">The sequence shown here is derived from an EMBL/GenBank/DDBJ whole genome shotgun (WGS) entry which is preliminary data.</text>
</comment>